<evidence type="ECO:0000313" key="2">
    <source>
        <dbReference type="Proteomes" id="UP000790709"/>
    </source>
</evidence>
<organism evidence="1 2">
    <name type="scientific">Leucogyrophana mollusca</name>
    <dbReference type="NCBI Taxonomy" id="85980"/>
    <lineage>
        <taxon>Eukaryota</taxon>
        <taxon>Fungi</taxon>
        <taxon>Dikarya</taxon>
        <taxon>Basidiomycota</taxon>
        <taxon>Agaricomycotina</taxon>
        <taxon>Agaricomycetes</taxon>
        <taxon>Agaricomycetidae</taxon>
        <taxon>Boletales</taxon>
        <taxon>Boletales incertae sedis</taxon>
        <taxon>Leucogyrophana</taxon>
    </lineage>
</organism>
<accession>A0ACB8BP73</accession>
<evidence type="ECO:0000313" key="1">
    <source>
        <dbReference type="EMBL" id="KAH7927711.1"/>
    </source>
</evidence>
<keyword evidence="1" id="KW-0647">Proteasome</keyword>
<gene>
    <name evidence="1" type="ORF">BV22DRAFT_1060427</name>
</gene>
<proteinExistence type="predicted"/>
<sequence>MPPKADWEKYEKKVDEKEEKIQTLTDSDIQILKTYGQGPYAAKLKKTDNDIKEVQKRIDEKLGVKESDTGLAAPNLWDLAADRNRMGSEHPLQVARCTKIIPVDPKKAEAARAVNPAGAVQGQKGADEQDKYVINIKQIAKFVVGLGDRVAATDIEEGMRVGVDRNKYQIQIPLPAKIDASVTMMQVEEKPDVTYADVGGCKEQIEKLREVVETPLLSPERFVNLGIDPPKGVLLFGPPGTGKTLCARAVANRTDATFIRVIGSELVQKYVGEGARMVRELFEMARSKKACIIFFDEVDAIGGARFDDGAGGDNEVQRTMLELINQLDGFDPRGNIKVLMATNRPDTLDPALLRPGRLDRRVEFSLPDNEGRAHILKIHARSMSVERDIRFDLIARLCPNTTGAELRSVATEAGMFAIRARRKVASERDFLDAVEKVVRQGTKFSSTVQLDSPLYSLHSFNHHHQHYHYPSIMKLTNGKLSPLRSHALLASSKRRRFHVRKAPEPLSGEVAQLLASFASHPPLPLTLSTLVSFGKPLTPDSILRSVSYVLSEIPRRLATRVRTLEALPFIVGTNPYVAKTLSAYRDSFQFIATYPPVRNLEENAQFTAQLDHLVESHRNDIPTMAKGFQECSRYMSPTQISNFLDGAIRNRISVRLIAEQHIALSHALSSHEPSGLSSHYGIVDMRCSPANMVRMCGSFVSELCEATLGMSPSITIDGHPGATFAYVPVHLEYILTEILKNAFRATVEHHYKLHGTSSVKNLPSVQITISPPSGVTPFLSIRVRDQGGGVSPSNMARIFSYAFTTAGHGGDSDDNGGGPYAAQHVGGSAAIGSDGSGEGNLFGEITGKGVQIGLGTIAGLGYGLPMSRLYAKYFGGSLDLFSLDGWGSDVFLKLRCLDGAGNAEI</sequence>
<reference evidence="1" key="1">
    <citation type="journal article" date="2021" name="New Phytol.">
        <title>Evolutionary innovations through gain and loss of genes in the ectomycorrhizal Boletales.</title>
        <authorList>
            <person name="Wu G."/>
            <person name="Miyauchi S."/>
            <person name="Morin E."/>
            <person name="Kuo A."/>
            <person name="Drula E."/>
            <person name="Varga T."/>
            <person name="Kohler A."/>
            <person name="Feng B."/>
            <person name="Cao Y."/>
            <person name="Lipzen A."/>
            <person name="Daum C."/>
            <person name="Hundley H."/>
            <person name="Pangilinan J."/>
            <person name="Johnson J."/>
            <person name="Barry K."/>
            <person name="LaButti K."/>
            <person name="Ng V."/>
            <person name="Ahrendt S."/>
            <person name="Min B."/>
            <person name="Choi I.G."/>
            <person name="Park H."/>
            <person name="Plett J.M."/>
            <person name="Magnuson J."/>
            <person name="Spatafora J.W."/>
            <person name="Nagy L.G."/>
            <person name="Henrissat B."/>
            <person name="Grigoriev I.V."/>
            <person name="Yang Z.L."/>
            <person name="Xu J."/>
            <person name="Martin F.M."/>
        </authorList>
    </citation>
    <scope>NUCLEOTIDE SEQUENCE</scope>
    <source>
        <strain evidence="1">KUC20120723A-06</strain>
    </source>
</reference>
<name>A0ACB8BP73_9AGAM</name>
<dbReference type="Proteomes" id="UP000790709">
    <property type="component" value="Unassembled WGS sequence"/>
</dbReference>
<keyword evidence="2" id="KW-1185">Reference proteome</keyword>
<protein>
    <submittedName>
        <fullName evidence="1">26S proteasome subunit P45</fullName>
    </submittedName>
</protein>
<comment type="caution">
    <text evidence="1">The sequence shown here is derived from an EMBL/GenBank/DDBJ whole genome shotgun (WGS) entry which is preliminary data.</text>
</comment>
<dbReference type="EMBL" id="MU266362">
    <property type="protein sequence ID" value="KAH7927711.1"/>
    <property type="molecule type" value="Genomic_DNA"/>
</dbReference>